<dbReference type="EMBL" id="BK014869">
    <property type="protein sequence ID" value="DAD79612.1"/>
    <property type="molecule type" value="Genomic_DNA"/>
</dbReference>
<name>A0A8S5MBL2_9CAUD</name>
<organism evidence="1">
    <name type="scientific">Podoviridae sp. ct53O25</name>
    <dbReference type="NCBI Taxonomy" id="2826539"/>
    <lineage>
        <taxon>Viruses</taxon>
        <taxon>Duplodnaviria</taxon>
        <taxon>Heunggongvirae</taxon>
        <taxon>Uroviricota</taxon>
        <taxon>Caudoviricetes</taxon>
    </lineage>
</organism>
<proteinExistence type="predicted"/>
<reference evidence="1" key="1">
    <citation type="journal article" date="2021" name="Proc. Natl. Acad. Sci. U.S.A.">
        <title>A Catalog of Tens of Thousands of Viruses from Human Metagenomes Reveals Hidden Associations with Chronic Diseases.</title>
        <authorList>
            <person name="Tisza M.J."/>
            <person name="Buck C.B."/>
        </authorList>
    </citation>
    <scope>NUCLEOTIDE SEQUENCE</scope>
    <source>
        <strain evidence="1">Ct53O25</strain>
    </source>
</reference>
<protein>
    <submittedName>
        <fullName evidence="1">Uncharacterized protein</fullName>
    </submittedName>
</protein>
<accession>A0A8S5MBL2</accession>
<evidence type="ECO:0000313" key="1">
    <source>
        <dbReference type="EMBL" id="DAD79612.1"/>
    </source>
</evidence>
<sequence>MLDQIETVPLSYFIDELMLLDGIEQPMAEDYIRKAAIDFCTKTQIIRRKLDIELIACADEYLMDLEDCDRVVSIQEACGYEVLSKEPCAMPVCSGHYIWYVSPNSLKVSPTPVESGNKLRVVVSVAPTQDCCELDAVLYQNYREAIIDKALAMLYRIKQARWFDLNLATIHEKDYKQAIVQAGADRLLGVRRGKIRLRSGGIYG</sequence>